<evidence type="ECO:0000256" key="1">
    <source>
        <dbReference type="SAM" id="MobiDB-lite"/>
    </source>
</evidence>
<evidence type="ECO:0000313" key="3">
    <source>
        <dbReference type="Proteomes" id="UP000270616"/>
    </source>
</evidence>
<dbReference type="RefSeq" id="WP_123825210.1">
    <property type="nucleotide sequence ID" value="NZ_RKMF01000009.1"/>
</dbReference>
<gene>
    <name evidence="2" type="ORF">EDL96_07700</name>
</gene>
<dbReference type="Pfam" id="PF03747">
    <property type="entry name" value="ADP_ribosyl_GH"/>
    <property type="match status" value="1"/>
</dbReference>
<accession>A0A3N3ZPN8</accession>
<reference evidence="2 3" key="1">
    <citation type="submission" date="2018-10" db="EMBL/GenBank/DDBJ databases">
        <title>Kocuria sp. M5W7-7, whole genome shotgun sequence.</title>
        <authorList>
            <person name="Tuo L."/>
        </authorList>
    </citation>
    <scope>NUCLEOTIDE SEQUENCE [LARGE SCALE GENOMIC DNA]</scope>
    <source>
        <strain evidence="2 3">M5W7-7</strain>
    </source>
</reference>
<protein>
    <recommendedName>
        <fullName evidence="4">ADP-ribosylglycohydrolase family protein</fullName>
    </recommendedName>
</protein>
<dbReference type="Gene3D" id="1.10.4080.10">
    <property type="entry name" value="ADP-ribosylation/Crystallin J1"/>
    <property type="match status" value="1"/>
</dbReference>
<dbReference type="InterPro" id="IPR036705">
    <property type="entry name" value="Ribosyl_crysJ1_sf"/>
</dbReference>
<dbReference type="OrthoDB" id="4871367at2"/>
<dbReference type="InterPro" id="IPR005502">
    <property type="entry name" value="Ribosyl_crysJ1"/>
</dbReference>
<dbReference type="Proteomes" id="UP000270616">
    <property type="component" value="Unassembled WGS sequence"/>
</dbReference>
<feature type="region of interest" description="Disordered" evidence="1">
    <location>
        <begin position="1"/>
        <end position="31"/>
    </location>
</feature>
<dbReference type="AlphaFoldDB" id="A0A3N3ZPN8"/>
<sequence length="379" mass="38697">MSTGTPAPYASGHPSEPLLDPEVGLPPHPAAAHSLPECVQAVLLGSALGDAVAEAGADALDGSGATDTSAGPPLALSGTTQLVLYTLDGLLEAVEWANVGQPADETACLWLAYLRWLRTQDHPWPDNAPSPLPRWIDAEAALAVTRRPDAQTLAALSTGAMGEVERPVVPGAMGPGAMSRSVAFGLLPVGWKSLTTLTVNGAAITHGHPEAQVAAVAYALSIQATVNAAQRAITEPVRAGVQAALEVLPTVTRPGEHTIAALRTALDTSDGAVSPEQLLERLGTDQHEAPEALAAGVWAALVAERNGGEADRMDHALHSGAKVAVENPHAVGSVAGALTGAGLPDPGVSTRWARALHGGSAVQAAGRRWCDELGWNVSS</sequence>
<name>A0A3N3ZPN8_9MICC</name>
<evidence type="ECO:0008006" key="4">
    <source>
        <dbReference type="Google" id="ProtNLM"/>
    </source>
</evidence>
<proteinExistence type="predicted"/>
<evidence type="ECO:0000313" key="2">
    <source>
        <dbReference type="EMBL" id="ROZ62994.1"/>
    </source>
</evidence>
<keyword evidence="3" id="KW-1185">Reference proteome</keyword>
<comment type="caution">
    <text evidence="2">The sequence shown here is derived from an EMBL/GenBank/DDBJ whole genome shotgun (WGS) entry which is preliminary data.</text>
</comment>
<dbReference type="SUPFAM" id="SSF101478">
    <property type="entry name" value="ADP-ribosylglycohydrolase"/>
    <property type="match status" value="1"/>
</dbReference>
<organism evidence="2 3">
    <name type="scientific">Kocuria soli</name>
    <dbReference type="NCBI Taxonomy" id="2485125"/>
    <lineage>
        <taxon>Bacteria</taxon>
        <taxon>Bacillati</taxon>
        <taxon>Actinomycetota</taxon>
        <taxon>Actinomycetes</taxon>
        <taxon>Micrococcales</taxon>
        <taxon>Micrococcaceae</taxon>
        <taxon>Kocuria</taxon>
    </lineage>
</organism>
<dbReference type="EMBL" id="RKMF01000009">
    <property type="protein sequence ID" value="ROZ62994.1"/>
    <property type="molecule type" value="Genomic_DNA"/>
</dbReference>